<keyword evidence="5" id="KW-0456">Lyase</keyword>
<evidence type="ECO:0000313" key="6">
    <source>
        <dbReference type="Proteomes" id="UP000237752"/>
    </source>
</evidence>
<sequence>MDRSPGRLLREFLGRAEPLLLPGVVSPLFARLAYDAGFEALYATGAGISNMTLGLPDLGLMGMSELAAVSGRIAEATPLPVLADIDTGYGNALNVTRTVREFENHGVAGVQIEDQVNPKRCGHFDDKAIVSRQEMLERVFAAVEARRDPDLVIVARTDAIAVEGISSAILRANDYAAAGADLVFVEAPTSSEELRAIADGVAAPLMINMVEGGRTPVLAPDELASMGFAVILYANSVLRMAMAGANTALRVLKASGGTVDLLDQMVTWPERQAAVRLDEWLSVDARVASLAARLHDARGD</sequence>
<keyword evidence="6" id="KW-1185">Reference proteome</keyword>
<evidence type="ECO:0000313" key="5">
    <source>
        <dbReference type="EMBL" id="PRZ42177.1"/>
    </source>
</evidence>
<dbReference type="Pfam" id="PF13714">
    <property type="entry name" value="PEP_mutase"/>
    <property type="match status" value="1"/>
</dbReference>
<dbReference type="Gene3D" id="3.20.20.60">
    <property type="entry name" value="Phosphoenolpyruvate-binding domains"/>
    <property type="match status" value="1"/>
</dbReference>
<evidence type="ECO:0000256" key="1">
    <source>
        <dbReference type="ARBA" id="ARBA00009282"/>
    </source>
</evidence>
<comment type="catalytic activity">
    <reaction evidence="2">
        <text>3-hydroxybutane-1,2,3-tricarboxylate = pyruvate + succinate</text>
        <dbReference type="Rhea" id="RHEA:57504"/>
        <dbReference type="ChEBI" id="CHEBI:15361"/>
        <dbReference type="ChEBI" id="CHEBI:30031"/>
        <dbReference type="ChEBI" id="CHEBI:141790"/>
    </reaction>
</comment>
<dbReference type="OrthoDB" id="9771433at2"/>
<reference evidence="5 6" key="1">
    <citation type="submission" date="2018-03" db="EMBL/GenBank/DDBJ databases">
        <title>Genomic Encyclopedia of Archaeal and Bacterial Type Strains, Phase II (KMG-II): from individual species to whole genera.</title>
        <authorList>
            <person name="Goeker M."/>
        </authorList>
    </citation>
    <scope>NUCLEOTIDE SEQUENCE [LARGE SCALE GENOMIC DNA]</scope>
    <source>
        <strain evidence="5 6">DSM 100065</strain>
    </source>
</reference>
<dbReference type="PANTHER" id="PTHR42905:SF5">
    <property type="entry name" value="CARBOXYVINYL-CARBOXYPHOSPHONATE PHOSPHORYLMUTASE, CHLOROPLASTIC"/>
    <property type="match status" value="1"/>
</dbReference>
<comment type="function">
    <text evidence="3">Involved in the methylcitric acid cycle. Catalyzes the cleavage of 2-methylisocitrate to yield pyruvate and succinate.</text>
</comment>
<comment type="similarity">
    <text evidence="1">Belongs to the isocitrate lyase/PEP mutase superfamily. Methylisocitrate lyase family.</text>
</comment>
<gene>
    <name evidence="5" type="ORF">CLV47_10648</name>
</gene>
<dbReference type="GO" id="GO:0046421">
    <property type="term" value="F:methylisocitrate lyase activity"/>
    <property type="evidence" value="ECO:0007669"/>
    <property type="project" value="UniProtKB-ARBA"/>
</dbReference>
<dbReference type="RefSeq" id="WP_106348686.1">
    <property type="nucleotide sequence ID" value="NZ_PVUE01000006.1"/>
</dbReference>
<dbReference type="InterPro" id="IPR015813">
    <property type="entry name" value="Pyrv/PenolPyrv_kinase-like_dom"/>
</dbReference>
<dbReference type="InterPro" id="IPR040442">
    <property type="entry name" value="Pyrv_kinase-like_dom_sf"/>
</dbReference>
<accession>A0A2T1A109</accession>
<dbReference type="CDD" id="cd00377">
    <property type="entry name" value="ICL_PEPM"/>
    <property type="match status" value="1"/>
</dbReference>
<dbReference type="InterPro" id="IPR039556">
    <property type="entry name" value="ICL/PEPM"/>
</dbReference>
<dbReference type="FunFam" id="3.20.20.60:FF:000009">
    <property type="entry name" value="2-methylisocitrate lyase"/>
    <property type="match status" value="1"/>
</dbReference>
<name>A0A2T1A109_9ACTN</name>
<dbReference type="Proteomes" id="UP000237752">
    <property type="component" value="Unassembled WGS sequence"/>
</dbReference>
<dbReference type="SUPFAM" id="SSF51621">
    <property type="entry name" value="Phosphoenolpyruvate/pyruvate domain"/>
    <property type="match status" value="1"/>
</dbReference>
<proteinExistence type="inferred from homology"/>
<dbReference type="EMBL" id="PVUE01000006">
    <property type="protein sequence ID" value="PRZ42177.1"/>
    <property type="molecule type" value="Genomic_DNA"/>
</dbReference>
<comment type="caution">
    <text evidence="5">The sequence shown here is derived from an EMBL/GenBank/DDBJ whole genome shotgun (WGS) entry which is preliminary data.</text>
</comment>
<evidence type="ECO:0000256" key="2">
    <source>
        <dbReference type="ARBA" id="ARBA00051150"/>
    </source>
</evidence>
<evidence type="ECO:0000256" key="4">
    <source>
        <dbReference type="ARBA" id="ARBA00073849"/>
    </source>
</evidence>
<evidence type="ECO:0000256" key="3">
    <source>
        <dbReference type="ARBA" id="ARBA00058526"/>
    </source>
</evidence>
<dbReference type="AlphaFoldDB" id="A0A2T1A109"/>
<organism evidence="5 6">
    <name type="scientific">Antricoccus suffuscus</name>
    <dbReference type="NCBI Taxonomy" id="1629062"/>
    <lineage>
        <taxon>Bacteria</taxon>
        <taxon>Bacillati</taxon>
        <taxon>Actinomycetota</taxon>
        <taxon>Actinomycetes</taxon>
        <taxon>Geodermatophilales</taxon>
        <taxon>Antricoccaceae</taxon>
        <taxon>Antricoccus</taxon>
    </lineage>
</organism>
<protein>
    <recommendedName>
        <fullName evidence="4">2-methylisocitrate lyase</fullName>
    </recommendedName>
</protein>
<dbReference type="PANTHER" id="PTHR42905">
    <property type="entry name" value="PHOSPHOENOLPYRUVATE CARBOXYLASE"/>
    <property type="match status" value="1"/>
</dbReference>